<dbReference type="AlphaFoldDB" id="A0A1S1M455"/>
<evidence type="ECO:0000313" key="7">
    <source>
        <dbReference type="Proteomes" id="UP000179441"/>
    </source>
</evidence>
<keyword evidence="1" id="KW-0805">Transcription regulation</keyword>
<dbReference type="EMBL" id="MLIS01000001">
    <property type="protein sequence ID" value="OHU78192.1"/>
    <property type="molecule type" value="Genomic_DNA"/>
</dbReference>
<dbReference type="SUPFAM" id="SSF46785">
    <property type="entry name" value="Winged helix' DNA-binding domain"/>
    <property type="match status" value="1"/>
</dbReference>
<dbReference type="PANTHER" id="PTHR43537">
    <property type="entry name" value="TRANSCRIPTIONAL REGULATOR, GNTR FAMILY"/>
    <property type="match status" value="1"/>
</dbReference>
<evidence type="ECO:0000256" key="3">
    <source>
        <dbReference type="ARBA" id="ARBA00023163"/>
    </source>
</evidence>
<dbReference type="InterPro" id="IPR036388">
    <property type="entry name" value="WH-like_DNA-bd_sf"/>
</dbReference>
<reference evidence="6 7" key="1">
    <citation type="submission" date="2016-10" db="EMBL/GenBank/DDBJ databases">
        <title>Evaluation of Human, Veterinary and Environmental Mycobacterium chelonae Isolates by Core Genome Phylogenomic Analysis, Targeted Gene Comparison, and Anti-microbial Susceptibility Patterns: A Tale of Mistaken Identities.</title>
        <authorList>
            <person name="Fogelson S.B."/>
            <person name="Camus A.C."/>
            <person name="Lorenz W."/>
            <person name="Vasireddy R."/>
            <person name="Vasireddy S."/>
            <person name="Smith T."/>
            <person name="Brown-Elliott B.A."/>
            <person name="Wallace R.J.Jr."/>
            <person name="Hasan N.A."/>
            <person name="Reischl U."/>
            <person name="Sanchez S."/>
        </authorList>
    </citation>
    <scope>NUCLEOTIDE SEQUENCE [LARGE SCALE GENOMIC DNA]</scope>
    <source>
        <strain evidence="6 7">15518</strain>
    </source>
</reference>
<feature type="domain" description="HTH gntR-type" evidence="5">
    <location>
        <begin position="41"/>
        <end position="109"/>
    </location>
</feature>
<proteinExistence type="predicted"/>
<evidence type="ECO:0000259" key="5">
    <source>
        <dbReference type="PROSITE" id="PS50949"/>
    </source>
</evidence>
<accession>A0A1S1M455</accession>
<dbReference type="Proteomes" id="UP000179441">
    <property type="component" value="Unassembled WGS sequence"/>
</dbReference>
<dbReference type="Gene3D" id="1.10.10.10">
    <property type="entry name" value="Winged helix-like DNA-binding domain superfamily/Winged helix DNA-binding domain"/>
    <property type="match status" value="1"/>
</dbReference>
<dbReference type="InterPro" id="IPR000524">
    <property type="entry name" value="Tscrpt_reg_HTH_GntR"/>
</dbReference>
<dbReference type="InterPro" id="IPR036390">
    <property type="entry name" value="WH_DNA-bd_sf"/>
</dbReference>
<keyword evidence="7" id="KW-1185">Reference proteome</keyword>
<keyword evidence="3" id="KW-0804">Transcription</keyword>
<organism evidence="6 7">
    <name type="scientific">Mycobacteroides chelonae</name>
    <name type="common">Mycobacterium chelonae</name>
    <dbReference type="NCBI Taxonomy" id="1774"/>
    <lineage>
        <taxon>Bacteria</taxon>
        <taxon>Bacillati</taxon>
        <taxon>Actinomycetota</taxon>
        <taxon>Actinomycetes</taxon>
        <taxon>Mycobacteriales</taxon>
        <taxon>Mycobacteriaceae</taxon>
        <taxon>Mycobacteroides</taxon>
    </lineage>
</organism>
<evidence type="ECO:0000256" key="2">
    <source>
        <dbReference type="ARBA" id="ARBA00023125"/>
    </source>
</evidence>
<comment type="caution">
    <text evidence="6">The sequence shown here is derived from an EMBL/GenBank/DDBJ whole genome shotgun (WGS) entry which is preliminary data.</text>
</comment>
<dbReference type="GO" id="GO:0003677">
    <property type="term" value="F:DNA binding"/>
    <property type="evidence" value="ECO:0007669"/>
    <property type="project" value="UniProtKB-KW"/>
</dbReference>
<dbReference type="GO" id="GO:0003700">
    <property type="term" value="F:DNA-binding transcription factor activity"/>
    <property type="evidence" value="ECO:0007669"/>
    <property type="project" value="InterPro"/>
</dbReference>
<dbReference type="PANTHER" id="PTHR43537:SF5">
    <property type="entry name" value="UXU OPERON TRANSCRIPTIONAL REGULATOR"/>
    <property type="match status" value="1"/>
</dbReference>
<name>A0A1S1M455_MYCCH</name>
<feature type="region of interest" description="Disordered" evidence="4">
    <location>
        <begin position="282"/>
        <end position="306"/>
    </location>
</feature>
<evidence type="ECO:0000256" key="1">
    <source>
        <dbReference type="ARBA" id="ARBA00023015"/>
    </source>
</evidence>
<evidence type="ECO:0000313" key="6">
    <source>
        <dbReference type="EMBL" id="OHU78192.1"/>
    </source>
</evidence>
<dbReference type="PROSITE" id="PS50949">
    <property type="entry name" value="HTH_GNTR"/>
    <property type="match status" value="1"/>
</dbReference>
<dbReference type="CDD" id="cd07377">
    <property type="entry name" value="WHTH_GntR"/>
    <property type="match status" value="1"/>
</dbReference>
<dbReference type="RefSeq" id="WP_070951491.1">
    <property type="nucleotide sequence ID" value="NZ_CP050145.1"/>
</dbReference>
<gene>
    <name evidence="6" type="ORF">BKG84_07105</name>
</gene>
<evidence type="ECO:0000256" key="4">
    <source>
        <dbReference type="SAM" id="MobiDB-lite"/>
    </source>
</evidence>
<dbReference type="SMART" id="SM00345">
    <property type="entry name" value="HTH_GNTR"/>
    <property type="match status" value="1"/>
</dbReference>
<dbReference type="Pfam" id="PF00392">
    <property type="entry name" value="GntR"/>
    <property type="match status" value="1"/>
</dbReference>
<sequence length="306" mass="33683">MSFELRISQILGGDAPANDTYSGPNDPRSPEACENHLMLQPTVVEQITEDLAYRIAAGLHQPGELLPSVRQLATELGASTASVNSALGRLASLGFADGRRGLGYVVRDIRLYGRIDTWRYVFRFARKVPELSARLFADMINIDHLLVVDALRTFSAATENYDSAVVLQAVDQMELLVNSSHASRTDIMTAELHVLRCVFASLDKPAALSVFNSVGEVLITVPEAAQAFYSPADPAAHLLFMRMVHTAKDNEVDISALDLSVVEAGLRDYHDGVIAAFRQHIRTPPQPTDHRADQRRNLPINNARTR</sequence>
<protein>
    <recommendedName>
        <fullName evidence="5">HTH gntR-type domain-containing protein</fullName>
    </recommendedName>
</protein>
<keyword evidence="2" id="KW-0238">DNA-binding</keyword>